<reference evidence="1" key="2">
    <citation type="submission" date="2022-01" db="EMBL/GenBank/DDBJ databases">
        <authorList>
            <person name="Yamashiro T."/>
            <person name="Shiraishi A."/>
            <person name="Satake H."/>
            <person name="Nakayama K."/>
        </authorList>
    </citation>
    <scope>NUCLEOTIDE SEQUENCE</scope>
</reference>
<evidence type="ECO:0000313" key="2">
    <source>
        <dbReference type="Proteomes" id="UP001151760"/>
    </source>
</evidence>
<accession>A0ABQ5GVR4</accession>
<comment type="caution">
    <text evidence="1">The sequence shown here is derived from an EMBL/GenBank/DDBJ whole genome shotgun (WGS) entry which is preliminary data.</text>
</comment>
<keyword evidence="2" id="KW-1185">Reference proteome</keyword>
<proteinExistence type="predicted"/>
<name>A0ABQ5GVR4_9ASTR</name>
<dbReference type="EMBL" id="BQNB010018894">
    <property type="protein sequence ID" value="GJT79379.1"/>
    <property type="molecule type" value="Genomic_DNA"/>
</dbReference>
<gene>
    <name evidence="1" type="ORF">Tco_1053721</name>
</gene>
<sequence>MVTVPIHQASSTTPTLSTPIIDSNSQPYLSIQETIFTTTTIITLLPPPPPLQQQSTIDLELANRNHNLYSKIDNYINKTVKEAVQNALQAPVCERFRELLEFEMKEILHDRMFEIGSYRSQPEHAALYEALEASMDRDNREEFIEATTKSRKRHHDDQEISSLLIKRLGPKTRRKVMTLMSLLRN</sequence>
<reference evidence="1" key="1">
    <citation type="journal article" date="2022" name="Int. J. Mol. Sci.">
        <title>Draft Genome of Tanacetum Coccineum: Genomic Comparison of Closely Related Tanacetum-Family Plants.</title>
        <authorList>
            <person name="Yamashiro T."/>
            <person name="Shiraishi A."/>
            <person name="Nakayama K."/>
            <person name="Satake H."/>
        </authorList>
    </citation>
    <scope>NUCLEOTIDE SEQUENCE</scope>
</reference>
<protein>
    <submittedName>
        <fullName evidence="1">Uncharacterized protein</fullName>
    </submittedName>
</protein>
<evidence type="ECO:0000313" key="1">
    <source>
        <dbReference type="EMBL" id="GJT79379.1"/>
    </source>
</evidence>
<dbReference type="Proteomes" id="UP001151760">
    <property type="component" value="Unassembled WGS sequence"/>
</dbReference>
<organism evidence="1 2">
    <name type="scientific">Tanacetum coccineum</name>
    <dbReference type="NCBI Taxonomy" id="301880"/>
    <lineage>
        <taxon>Eukaryota</taxon>
        <taxon>Viridiplantae</taxon>
        <taxon>Streptophyta</taxon>
        <taxon>Embryophyta</taxon>
        <taxon>Tracheophyta</taxon>
        <taxon>Spermatophyta</taxon>
        <taxon>Magnoliopsida</taxon>
        <taxon>eudicotyledons</taxon>
        <taxon>Gunneridae</taxon>
        <taxon>Pentapetalae</taxon>
        <taxon>asterids</taxon>
        <taxon>campanulids</taxon>
        <taxon>Asterales</taxon>
        <taxon>Asteraceae</taxon>
        <taxon>Asteroideae</taxon>
        <taxon>Anthemideae</taxon>
        <taxon>Anthemidinae</taxon>
        <taxon>Tanacetum</taxon>
    </lineage>
</organism>